<accession>A0AAD9U052</accession>
<comment type="caution">
    <text evidence="1">The sequence shown here is derived from an EMBL/GenBank/DDBJ whole genome shotgun (WGS) entry which is preliminary data.</text>
</comment>
<protein>
    <submittedName>
        <fullName evidence="1">Uncharacterized protein</fullName>
    </submittedName>
</protein>
<dbReference type="PANTHER" id="PTHR31286:SF99">
    <property type="entry name" value="DUF4283 DOMAIN-CONTAINING PROTEIN"/>
    <property type="match status" value="1"/>
</dbReference>
<dbReference type="PANTHER" id="PTHR31286">
    <property type="entry name" value="GLYCINE-RICH CELL WALL STRUCTURAL PROTEIN 1.8-LIKE"/>
    <property type="match status" value="1"/>
</dbReference>
<organism evidence="1 2">
    <name type="scientific">Dipteronia dyeriana</name>
    <dbReference type="NCBI Taxonomy" id="168575"/>
    <lineage>
        <taxon>Eukaryota</taxon>
        <taxon>Viridiplantae</taxon>
        <taxon>Streptophyta</taxon>
        <taxon>Embryophyta</taxon>
        <taxon>Tracheophyta</taxon>
        <taxon>Spermatophyta</taxon>
        <taxon>Magnoliopsida</taxon>
        <taxon>eudicotyledons</taxon>
        <taxon>Gunneridae</taxon>
        <taxon>Pentapetalae</taxon>
        <taxon>rosids</taxon>
        <taxon>malvids</taxon>
        <taxon>Sapindales</taxon>
        <taxon>Sapindaceae</taxon>
        <taxon>Hippocastanoideae</taxon>
        <taxon>Acereae</taxon>
        <taxon>Dipteronia</taxon>
    </lineage>
</organism>
<evidence type="ECO:0000313" key="2">
    <source>
        <dbReference type="Proteomes" id="UP001280121"/>
    </source>
</evidence>
<keyword evidence="2" id="KW-1185">Reference proteome</keyword>
<sequence>MPIGARLSELPIEWMDLDLLWNIGGMLGKLCKVDPFTENQARGRFAQIYVEIDISKPLLGVLNIEERSLKVEY</sequence>
<dbReference type="Proteomes" id="UP001280121">
    <property type="component" value="Unassembled WGS sequence"/>
</dbReference>
<evidence type="ECO:0000313" key="1">
    <source>
        <dbReference type="EMBL" id="KAK2645367.1"/>
    </source>
</evidence>
<dbReference type="EMBL" id="JANJYI010000006">
    <property type="protein sequence ID" value="KAK2645367.1"/>
    <property type="molecule type" value="Genomic_DNA"/>
</dbReference>
<name>A0AAD9U052_9ROSI</name>
<gene>
    <name evidence="1" type="ORF">Ddye_020562</name>
</gene>
<reference evidence="1" key="1">
    <citation type="journal article" date="2023" name="Plant J.">
        <title>Genome sequences and population genomics provide insights into the demographic history, inbreeding, and mutation load of two 'living fossil' tree species of Dipteronia.</title>
        <authorList>
            <person name="Feng Y."/>
            <person name="Comes H.P."/>
            <person name="Chen J."/>
            <person name="Zhu S."/>
            <person name="Lu R."/>
            <person name="Zhang X."/>
            <person name="Li P."/>
            <person name="Qiu J."/>
            <person name="Olsen K.M."/>
            <person name="Qiu Y."/>
        </authorList>
    </citation>
    <scope>NUCLEOTIDE SEQUENCE</scope>
    <source>
        <strain evidence="1">KIB01</strain>
    </source>
</reference>
<dbReference type="InterPro" id="IPR040256">
    <property type="entry name" value="At4g02000-like"/>
</dbReference>
<proteinExistence type="predicted"/>
<dbReference type="AlphaFoldDB" id="A0AAD9U052"/>